<dbReference type="AlphaFoldDB" id="A0A653BU24"/>
<evidence type="ECO:0000313" key="2">
    <source>
        <dbReference type="Proteomes" id="UP000410492"/>
    </source>
</evidence>
<organism evidence="1 2">
    <name type="scientific">Callosobruchus maculatus</name>
    <name type="common">Southern cowpea weevil</name>
    <name type="synonym">Pulse bruchid</name>
    <dbReference type="NCBI Taxonomy" id="64391"/>
    <lineage>
        <taxon>Eukaryota</taxon>
        <taxon>Metazoa</taxon>
        <taxon>Ecdysozoa</taxon>
        <taxon>Arthropoda</taxon>
        <taxon>Hexapoda</taxon>
        <taxon>Insecta</taxon>
        <taxon>Pterygota</taxon>
        <taxon>Neoptera</taxon>
        <taxon>Endopterygota</taxon>
        <taxon>Coleoptera</taxon>
        <taxon>Polyphaga</taxon>
        <taxon>Cucujiformia</taxon>
        <taxon>Chrysomeloidea</taxon>
        <taxon>Chrysomelidae</taxon>
        <taxon>Bruchinae</taxon>
        <taxon>Bruchini</taxon>
        <taxon>Callosobruchus</taxon>
    </lineage>
</organism>
<dbReference type="Proteomes" id="UP000410492">
    <property type="component" value="Unassembled WGS sequence"/>
</dbReference>
<protein>
    <submittedName>
        <fullName evidence="1">Uncharacterized protein</fullName>
    </submittedName>
</protein>
<accession>A0A653BU24</accession>
<reference evidence="1 2" key="1">
    <citation type="submission" date="2019-01" db="EMBL/GenBank/DDBJ databases">
        <authorList>
            <person name="Sayadi A."/>
        </authorList>
    </citation>
    <scope>NUCLEOTIDE SEQUENCE [LARGE SCALE GENOMIC DNA]</scope>
</reference>
<keyword evidence="2" id="KW-1185">Reference proteome</keyword>
<dbReference type="EMBL" id="CAACVG010005278">
    <property type="protein sequence ID" value="VEN39113.1"/>
    <property type="molecule type" value="Genomic_DNA"/>
</dbReference>
<proteinExistence type="predicted"/>
<evidence type="ECO:0000313" key="1">
    <source>
        <dbReference type="EMBL" id="VEN39113.1"/>
    </source>
</evidence>
<gene>
    <name evidence="1" type="ORF">CALMAC_LOCUS3778</name>
</gene>
<sequence length="50" mass="5641">MEHRILNLTIIESRAKTVTHLTYHSRIFEGSGSAVIYGTGSRFSLSYLLL</sequence>
<name>A0A653BU24_CALMS</name>